<dbReference type="InterPro" id="IPR037523">
    <property type="entry name" value="VOC_core"/>
</dbReference>
<organism evidence="2 3">
    <name type="scientific">Lepidopterella palustris CBS 459.81</name>
    <dbReference type="NCBI Taxonomy" id="1314670"/>
    <lineage>
        <taxon>Eukaryota</taxon>
        <taxon>Fungi</taxon>
        <taxon>Dikarya</taxon>
        <taxon>Ascomycota</taxon>
        <taxon>Pezizomycotina</taxon>
        <taxon>Dothideomycetes</taxon>
        <taxon>Pleosporomycetidae</taxon>
        <taxon>Mytilinidiales</taxon>
        <taxon>Argynnaceae</taxon>
        <taxon>Lepidopterella</taxon>
    </lineage>
</organism>
<protein>
    <recommendedName>
        <fullName evidence="1">VOC domain-containing protein</fullName>
    </recommendedName>
</protein>
<name>A0A8E2E0W6_9PEZI</name>
<evidence type="ECO:0000313" key="3">
    <source>
        <dbReference type="Proteomes" id="UP000250266"/>
    </source>
</evidence>
<reference evidence="2 3" key="1">
    <citation type="journal article" date="2016" name="Nat. Commun.">
        <title>Ectomycorrhizal ecology is imprinted in the genome of the dominant symbiotic fungus Cenococcum geophilum.</title>
        <authorList>
            <consortium name="DOE Joint Genome Institute"/>
            <person name="Peter M."/>
            <person name="Kohler A."/>
            <person name="Ohm R.A."/>
            <person name="Kuo A."/>
            <person name="Krutzmann J."/>
            <person name="Morin E."/>
            <person name="Arend M."/>
            <person name="Barry K.W."/>
            <person name="Binder M."/>
            <person name="Choi C."/>
            <person name="Clum A."/>
            <person name="Copeland A."/>
            <person name="Grisel N."/>
            <person name="Haridas S."/>
            <person name="Kipfer T."/>
            <person name="LaButti K."/>
            <person name="Lindquist E."/>
            <person name="Lipzen A."/>
            <person name="Maire R."/>
            <person name="Meier B."/>
            <person name="Mihaltcheva S."/>
            <person name="Molinier V."/>
            <person name="Murat C."/>
            <person name="Poggeler S."/>
            <person name="Quandt C.A."/>
            <person name="Sperisen C."/>
            <person name="Tritt A."/>
            <person name="Tisserant E."/>
            <person name="Crous P.W."/>
            <person name="Henrissat B."/>
            <person name="Nehls U."/>
            <person name="Egli S."/>
            <person name="Spatafora J.W."/>
            <person name="Grigoriev I.V."/>
            <person name="Martin F.M."/>
        </authorList>
    </citation>
    <scope>NUCLEOTIDE SEQUENCE [LARGE SCALE GENOMIC DNA]</scope>
    <source>
        <strain evidence="2 3">CBS 459.81</strain>
    </source>
</reference>
<dbReference type="Gene3D" id="3.10.180.10">
    <property type="entry name" value="2,3-Dihydroxybiphenyl 1,2-Dioxygenase, domain 1"/>
    <property type="match status" value="1"/>
</dbReference>
<dbReference type="Proteomes" id="UP000250266">
    <property type="component" value="Unassembled WGS sequence"/>
</dbReference>
<accession>A0A8E2E0W6</accession>
<dbReference type="AlphaFoldDB" id="A0A8E2E0W6"/>
<gene>
    <name evidence="2" type="ORF">K432DRAFT_309260</name>
</gene>
<sequence length="195" mass="22178">MAVSFDNCGKTVTRPKYMAHIVFKTPNSNTFRAMVDFYKTFLNAKASYENEMLSFLTYDEEHHRVAIGIFPGTEARDPKSAGLAHVAFTYGSLRELAMAYRQRKANGIVPFWCINHGPTTSMYYRDPDGNEIETQVDNFDTVEEVDAFMAGKEFAQNPIGSEYDPEDLIRRLEANEDDKSIKKRVEIGVRLEIPG</sequence>
<keyword evidence="3" id="KW-1185">Reference proteome</keyword>
<dbReference type="PROSITE" id="PS51819">
    <property type="entry name" value="VOC"/>
    <property type="match status" value="1"/>
</dbReference>
<evidence type="ECO:0000313" key="2">
    <source>
        <dbReference type="EMBL" id="OCK75116.1"/>
    </source>
</evidence>
<dbReference type="SUPFAM" id="SSF54593">
    <property type="entry name" value="Glyoxalase/Bleomycin resistance protein/Dihydroxybiphenyl dioxygenase"/>
    <property type="match status" value="1"/>
</dbReference>
<dbReference type="Pfam" id="PF00903">
    <property type="entry name" value="Glyoxalase"/>
    <property type="match status" value="1"/>
</dbReference>
<proteinExistence type="predicted"/>
<dbReference type="InterPro" id="IPR029068">
    <property type="entry name" value="Glyas_Bleomycin-R_OHBP_Dase"/>
</dbReference>
<dbReference type="EMBL" id="KV745361">
    <property type="protein sequence ID" value="OCK75116.1"/>
    <property type="molecule type" value="Genomic_DNA"/>
</dbReference>
<feature type="domain" description="VOC" evidence="1">
    <location>
        <begin position="17"/>
        <end position="137"/>
    </location>
</feature>
<dbReference type="OrthoDB" id="5371818at2759"/>
<evidence type="ECO:0000259" key="1">
    <source>
        <dbReference type="PROSITE" id="PS51819"/>
    </source>
</evidence>
<dbReference type="InterPro" id="IPR004360">
    <property type="entry name" value="Glyas_Fos-R_dOase_dom"/>
</dbReference>